<evidence type="ECO:0000256" key="16">
    <source>
        <dbReference type="ARBA" id="ARBA00073810"/>
    </source>
</evidence>
<evidence type="ECO:0000256" key="1">
    <source>
        <dbReference type="ARBA" id="ARBA00004123"/>
    </source>
</evidence>
<dbReference type="GO" id="GO:0045910">
    <property type="term" value="P:negative regulation of DNA recombination"/>
    <property type="evidence" value="ECO:0007669"/>
    <property type="project" value="TreeGrafter"/>
</dbReference>
<dbReference type="InterPro" id="IPR027417">
    <property type="entry name" value="P-loop_NTPase"/>
</dbReference>
<dbReference type="InterPro" id="IPR014013">
    <property type="entry name" value="Helic_SF1/SF2_ATP-bd_DinG/Rad3"/>
</dbReference>
<feature type="region of interest" description="Disordered" evidence="18">
    <location>
        <begin position="1140"/>
        <end position="1170"/>
    </location>
</feature>
<dbReference type="GO" id="GO:0051539">
    <property type="term" value="F:4 iron, 4 sulfur cluster binding"/>
    <property type="evidence" value="ECO:0007669"/>
    <property type="project" value="UniProtKB-KW"/>
</dbReference>
<reference evidence="20 21" key="1">
    <citation type="submission" date="2014-06" db="EMBL/GenBank/DDBJ databases">
        <authorList>
            <person name="Swart Estienne"/>
        </authorList>
    </citation>
    <scope>NUCLEOTIDE SEQUENCE [LARGE SCALE GENOMIC DNA]</scope>
    <source>
        <strain evidence="20 21">130c</strain>
    </source>
</reference>
<dbReference type="GO" id="GO:0046872">
    <property type="term" value="F:metal ion binding"/>
    <property type="evidence" value="ECO:0007669"/>
    <property type="project" value="UniProtKB-KW"/>
</dbReference>
<keyword evidence="6" id="KW-0378">Hydrolase</keyword>
<dbReference type="SMART" id="SM00491">
    <property type="entry name" value="HELICc2"/>
    <property type="match status" value="1"/>
</dbReference>
<keyword evidence="12" id="KW-0234">DNA repair</keyword>
<evidence type="ECO:0000256" key="17">
    <source>
        <dbReference type="SAM" id="Coils"/>
    </source>
</evidence>
<evidence type="ECO:0000256" key="13">
    <source>
        <dbReference type="ARBA" id="ARBA00023235"/>
    </source>
</evidence>
<dbReference type="InterPro" id="IPR014001">
    <property type="entry name" value="Helicase_ATP-bd"/>
</dbReference>
<feature type="coiled-coil region" evidence="17">
    <location>
        <begin position="368"/>
        <end position="402"/>
    </location>
</feature>
<evidence type="ECO:0000313" key="21">
    <source>
        <dbReference type="Proteomes" id="UP000039865"/>
    </source>
</evidence>
<dbReference type="GO" id="GO:1904430">
    <property type="term" value="P:negative regulation of t-circle formation"/>
    <property type="evidence" value="ECO:0007669"/>
    <property type="project" value="TreeGrafter"/>
</dbReference>
<dbReference type="GO" id="GO:0010569">
    <property type="term" value="P:regulation of double-strand break repair via homologous recombination"/>
    <property type="evidence" value="ECO:0007669"/>
    <property type="project" value="TreeGrafter"/>
</dbReference>
<dbReference type="GO" id="GO:0090657">
    <property type="term" value="P:telomeric loop disassembly"/>
    <property type="evidence" value="ECO:0007669"/>
    <property type="project" value="TreeGrafter"/>
</dbReference>
<evidence type="ECO:0000259" key="19">
    <source>
        <dbReference type="PROSITE" id="PS51193"/>
    </source>
</evidence>
<accession>A0A078A880</accession>
<keyword evidence="13" id="KW-0413">Isomerase</keyword>
<sequence length="1263" mass="145203">MKLNYDMSDDDENLPDLNLSDLDDASPVGEERTNTFQQNSQPDNWILKKQNKSDQNDLLSQNYQIPKDSLEDDDFDQQYRIEDLIHRDQANQQNIQNKRFVPPSIENYHSNINLKGPKIYKGEGKFNKDSKPAMTPSLQIDQGHSVYFPFTPYQCQKDFMGKVIKALNQNENALLESPTGTGKTLSLLCASLAWLTQQRERAMIDKSNPDIPRIIYTSRTHSQLAQVQRELRNTAYNPKSIIIGSRDHLCVHPEIKLLRGNALNVACKKAQKSLDPCAYGKNREQALKTLKWEPYDIEELHNMAVSQIFCPYFASRDRVNGADIIFMPYNYLIDEKIRENFDVNYKGSVIIFDEAHNASSTAEDVASFEIVEKVLEQSIIELQKLEDEKRIQEDTINFKSNDEEIANLLQMTKQFQRYLDNFDMDQSKVKNFRIDQSYLKEGSVVMPGREIFEIFTKGTSIDYLDRVNQEQKSSNIFAGWDKFQTAFDNVLNDIATLQQYQVRNSLEVWYDILKKLIRLRFKKKPVGKSTDMHLIQEKPVESVNQDIDDFYVYIFDEEEEGSNQLQFNAKKKKNSGIFVQKNYQRKLAFWCFNAGIGFREIQELMPRSIILTSGTLSPLNSFQAELQLQFNQRLENPHVISPEQVSINILSRGVRDSQFNFSFSNRDNELSLIDLGLTIANVASVTPGGMLVFFPSYRVLQRCEEIWNNNNVKSAIEKQKKLYIEPKDSSKYQSTMDAFYKAIFNKKQNEKTNGAILMGVCRGRISEGLDFSDNAARCVMVVGIPYPQMTDARVVLKKDYLDKRISQNRMTGSNPEFQSLSGKDWYSQQATRAVNQAIGRVIRHVQDYGSIILVDERYNWGNMRAAISKWLRDRLRPHNKFIELQGTLKSFFEEMGKRKFKAKVEQLAQIQLEIDVDQSKLYQYLNLLIDQKKQSASSSQDEESKNGVLGFMNQIGQNKPSKNTAETNNRATAISKLFEKSKNATNKNQKRTLADINESSDEPQKIKMRFTKDEVKQTDKQNTVMIEQQPIIKKNPFGFIDDDNDDLLDILEKTNLRKQNTVPAQHLEQQNFGLGLGLQMRESKKRGNDQANSHHSLVTQIDSYSYKATKKINSTTVSRLEEKQIVQAQNQSNQSIMNSSFLNDSKMSNSEPARPKNTGIYSSSSSATKDDSVKNKFNFLISGFKKFLTDQQLQQVIKVIPKLKNAQEMPNVFTQIKDSLFNGKRDLKVDKSYQDKMVLLESLGSFLSSDKQEQFKGLMAGIA</sequence>
<evidence type="ECO:0000256" key="2">
    <source>
        <dbReference type="ARBA" id="ARBA00022485"/>
    </source>
</evidence>
<evidence type="ECO:0000256" key="18">
    <source>
        <dbReference type="SAM" id="MobiDB-lite"/>
    </source>
</evidence>
<dbReference type="InterPro" id="IPR002464">
    <property type="entry name" value="DNA/RNA_helicase_DEAH_CS"/>
</dbReference>
<dbReference type="OrthoDB" id="19182at2759"/>
<keyword evidence="4" id="KW-0547">Nucleotide-binding</keyword>
<dbReference type="EMBL" id="CCKQ01007089">
    <property type="protein sequence ID" value="CDW78429.1"/>
    <property type="molecule type" value="Genomic_DNA"/>
</dbReference>
<feature type="region of interest" description="Disordered" evidence="18">
    <location>
        <begin position="1"/>
        <end position="44"/>
    </location>
</feature>
<dbReference type="Pfam" id="PF13307">
    <property type="entry name" value="Helicase_C_2"/>
    <property type="match status" value="1"/>
</dbReference>
<dbReference type="SMART" id="SM00487">
    <property type="entry name" value="DEXDc"/>
    <property type="match status" value="1"/>
</dbReference>
<comment type="catalytic activity">
    <reaction evidence="15">
        <text>ATP + H2O = ADP + phosphate + H(+)</text>
        <dbReference type="Rhea" id="RHEA:13065"/>
        <dbReference type="ChEBI" id="CHEBI:15377"/>
        <dbReference type="ChEBI" id="CHEBI:15378"/>
        <dbReference type="ChEBI" id="CHEBI:30616"/>
        <dbReference type="ChEBI" id="CHEBI:43474"/>
        <dbReference type="ChEBI" id="CHEBI:456216"/>
    </reaction>
</comment>
<evidence type="ECO:0000256" key="10">
    <source>
        <dbReference type="ARBA" id="ARBA00023014"/>
    </source>
</evidence>
<keyword evidence="2" id="KW-0004">4Fe-4S</keyword>
<evidence type="ECO:0000256" key="7">
    <source>
        <dbReference type="ARBA" id="ARBA00022806"/>
    </source>
</evidence>
<evidence type="ECO:0000256" key="12">
    <source>
        <dbReference type="ARBA" id="ARBA00023204"/>
    </source>
</evidence>
<comment type="subcellular location">
    <subcellularLocation>
        <location evidence="1">Nucleus</location>
    </subcellularLocation>
</comment>
<name>A0A078A880_STYLE</name>
<feature type="compositionally biased region" description="Polar residues" evidence="18">
    <location>
        <begin position="1141"/>
        <end position="1151"/>
    </location>
</feature>
<keyword evidence="5" id="KW-0227">DNA damage</keyword>
<dbReference type="GO" id="GO:0003677">
    <property type="term" value="F:DNA binding"/>
    <property type="evidence" value="ECO:0007669"/>
    <property type="project" value="UniProtKB-KW"/>
</dbReference>
<dbReference type="GO" id="GO:0006281">
    <property type="term" value="P:DNA repair"/>
    <property type="evidence" value="ECO:0007669"/>
    <property type="project" value="UniProtKB-KW"/>
</dbReference>
<keyword evidence="3" id="KW-0479">Metal-binding</keyword>
<evidence type="ECO:0000256" key="14">
    <source>
        <dbReference type="ARBA" id="ARBA00023242"/>
    </source>
</evidence>
<evidence type="ECO:0000256" key="8">
    <source>
        <dbReference type="ARBA" id="ARBA00022840"/>
    </source>
</evidence>
<keyword evidence="10" id="KW-0411">Iron-sulfur</keyword>
<dbReference type="InterPro" id="IPR045028">
    <property type="entry name" value="DinG/Rad3-like"/>
</dbReference>
<evidence type="ECO:0000256" key="5">
    <source>
        <dbReference type="ARBA" id="ARBA00022763"/>
    </source>
</evidence>
<keyword evidence="14" id="KW-0539">Nucleus</keyword>
<protein>
    <recommendedName>
        <fullName evidence="16">Regulator of telomere elongation helicase 1 homolog</fullName>
    </recommendedName>
</protein>
<feature type="domain" description="Helicase ATP-binding" evidence="19">
    <location>
        <begin position="142"/>
        <end position="412"/>
    </location>
</feature>
<keyword evidence="21" id="KW-1185">Reference proteome</keyword>
<dbReference type="InterPro" id="IPR006554">
    <property type="entry name" value="Helicase-like_DEXD_c2"/>
</dbReference>
<dbReference type="AlphaFoldDB" id="A0A078A880"/>
<dbReference type="FunFam" id="3.40.50.300:FF:000431">
    <property type="entry name" value="Regulator of telomere elongation helicase 1"/>
    <property type="match status" value="1"/>
</dbReference>
<dbReference type="NCBIfam" id="TIGR00604">
    <property type="entry name" value="rad3"/>
    <property type="match status" value="1"/>
</dbReference>
<dbReference type="PANTHER" id="PTHR11472:SF34">
    <property type="entry name" value="REGULATOR OF TELOMERE ELONGATION HELICASE 1"/>
    <property type="match status" value="1"/>
</dbReference>
<dbReference type="Gene3D" id="3.40.50.300">
    <property type="entry name" value="P-loop containing nucleotide triphosphate hydrolases"/>
    <property type="match status" value="2"/>
</dbReference>
<dbReference type="Proteomes" id="UP000039865">
    <property type="component" value="Unassembled WGS sequence"/>
</dbReference>
<evidence type="ECO:0000256" key="15">
    <source>
        <dbReference type="ARBA" id="ARBA00049360"/>
    </source>
</evidence>
<keyword evidence="9" id="KW-0408">Iron</keyword>
<dbReference type="InterPro" id="IPR013020">
    <property type="entry name" value="Rad3/Chl1-like"/>
</dbReference>
<dbReference type="InParanoid" id="A0A078A880"/>
<evidence type="ECO:0000313" key="20">
    <source>
        <dbReference type="EMBL" id="CDW78429.1"/>
    </source>
</evidence>
<dbReference type="InterPro" id="IPR006555">
    <property type="entry name" value="ATP-dep_Helicase_C"/>
</dbReference>
<dbReference type="GO" id="GO:0005634">
    <property type="term" value="C:nucleus"/>
    <property type="evidence" value="ECO:0007669"/>
    <property type="project" value="UniProtKB-SubCell"/>
</dbReference>
<dbReference type="FunCoup" id="A0A078A880">
    <property type="interactions" value="361"/>
</dbReference>
<dbReference type="GO" id="GO:0070182">
    <property type="term" value="F:DNA polymerase binding"/>
    <property type="evidence" value="ECO:0007669"/>
    <property type="project" value="TreeGrafter"/>
</dbReference>
<evidence type="ECO:0000256" key="4">
    <source>
        <dbReference type="ARBA" id="ARBA00022741"/>
    </source>
</evidence>
<evidence type="ECO:0000256" key="11">
    <source>
        <dbReference type="ARBA" id="ARBA00023125"/>
    </source>
</evidence>
<dbReference type="SMART" id="SM00488">
    <property type="entry name" value="DEXDc2"/>
    <property type="match status" value="1"/>
</dbReference>
<evidence type="ECO:0000256" key="9">
    <source>
        <dbReference type="ARBA" id="ARBA00023004"/>
    </source>
</evidence>
<dbReference type="SUPFAM" id="SSF52540">
    <property type="entry name" value="P-loop containing nucleoside triphosphate hydrolases"/>
    <property type="match status" value="1"/>
</dbReference>
<dbReference type="GO" id="GO:0005524">
    <property type="term" value="F:ATP binding"/>
    <property type="evidence" value="ECO:0007669"/>
    <property type="project" value="UniProtKB-KW"/>
</dbReference>
<dbReference type="CDD" id="cd18788">
    <property type="entry name" value="SF2_C_XPD"/>
    <property type="match status" value="1"/>
</dbReference>
<gene>
    <name evidence="20" type="primary">Contig912.g1005</name>
    <name evidence="20" type="ORF">STYLEM_7406</name>
</gene>
<dbReference type="CDD" id="cd17970">
    <property type="entry name" value="DEAHc_FancJ"/>
    <property type="match status" value="1"/>
</dbReference>
<dbReference type="GO" id="GO:0016818">
    <property type="term" value="F:hydrolase activity, acting on acid anhydrides, in phosphorus-containing anhydrides"/>
    <property type="evidence" value="ECO:0007669"/>
    <property type="project" value="InterPro"/>
</dbReference>
<evidence type="ECO:0000256" key="6">
    <source>
        <dbReference type="ARBA" id="ARBA00022801"/>
    </source>
</evidence>
<dbReference type="Pfam" id="PF06733">
    <property type="entry name" value="DEAD_2"/>
    <property type="match status" value="1"/>
</dbReference>
<dbReference type="PROSITE" id="PS00690">
    <property type="entry name" value="DEAH_ATP_HELICASE"/>
    <property type="match status" value="1"/>
</dbReference>
<dbReference type="PANTHER" id="PTHR11472">
    <property type="entry name" value="DNA REPAIR DEAD HELICASE RAD3/XP-D SUBFAMILY MEMBER"/>
    <property type="match status" value="1"/>
</dbReference>
<keyword evidence="7 20" id="KW-0347">Helicase</keyword>
<dbReference type="GO" id="GO:0003678">
    <property type="term" value="F:DNA helicase activity"/>
    <property type="evidence" value="ECO:0007669"/>
    <property type="project" value="InterPro"/>
</dbReference>
<keyword evidence="8" id="KW-0067">ATP-binding</keyword>
<proteinExistence type="predicted"/>
<keyword evidence="11" id="KW-0238">DNA-binding</keyword>
<organism evidence="20 21">
    <name type="scientific">Stylonychia lemnae</name>
    <name type="common">Ciliate</name>
    <dbReference type="NCBI Taxonomy" id="5949"/>
    <lineage>
        <taxon>Eukaryota</taxon>
        <taxon>Sar</taxon>
        <taxon>Alveolata</taxon>
        <taxon>Ciliophora</taxon>
        <taxon>Intramacronucleata</taxon>
        <taxon>Spirotrichea</taxon>
        <taxon>Stichotrichia</taxon>
        <taxon>Sporadotrichida</taxon>
        <taxon>Oxytrichidae</taxon>
        <taxon>Stylonychinae</taxon>
        <taxon>Stylonychia</taxon>
    </lineage>
</organism>
<dbReference type="PROSITE" id="PS51193">
    <property type="entry name" value="HELICASE_ATP_BIND_2"/>
    <property type="match status" value="1"/>
</dbReference>
<evidence type="ECO:0000256" key="3">
    <source>
        <dbReference type="ARBA" id="ARBA00022723"/>
    </source>
</evidence>
<keyword evidence="17" id="KW-0175">Coiled coil</keyword>
<dbReference type="InterPro" id="IPR010614">
    <property type="entry name" value="RAD3-like_helicase_DEAD"/>
</dbReference>
<feature type="compositionally biased region" description="Polar residues" evidence="18">
    <location>
        <begin position="34"/>
        <end position="43"/>
    </location>
</feature>